<dbReference type="RefSeq" id="WP_214563276.1">
    <property type="nucleotide sequence ID" value="NZ_JAHEWX010000015.1"/>
</dbReference>
<dbReference type="Proteomes" id="UP000709437">
    <property type="component" value="Unassembled WGS sequence"/>
</dbReference>
<gene>
    <name evidence="1" type="ORF">KK103_11975</name>
</gene>
<comment type="caution">
    <text evidence="1">The sequence shown here is derived from an EMBL/GenBank/DDBJ whole genome shotgun (WGS) entry which is preliminary data.</text>
</comment>
<name>A0A9Q2ZPV1_9MICO</name>
<dbReference type="AlphaFoldDB" id="A0A9Q2ZPV1"/>
<proteinExistence type="predicted"/>
<evidence type="ECO:0000313" key="1">
    <source>
        <dbReference type="EMBL" id="MBT1542483.1"/>
    </source>
</evidence>
<organism evidence="1 2">
    <name type="scientific">Curtobacterium flaccumfaciens pv. flaccumfaciens</name>
    <dbReference type="NCBI Taxonomy" id="138532"/>
    <lineage>
        <taxon>Bacteria</taxon>
        <taxon>Bacillati</taxon>
        <taxon>Actinomycetota</taxon>
        <taxon>Actinomycetes</taxon>
        <taxon>Micrococcales</taxon>
        <taxon>Microbacteriaceae</taxon>
        <taxon>Curtobacterium</taxon>
    </lineage>
</organism>
<evidence type="ECO:0000313" key="2">
    <source>
        <dbReference type="Proteomes" id="UP000709437"/>
    </source>
</evidence>
<accession>A0A9Q2ZPV1</accession>
<dbReference type="EMBL" id="JAHEWX010000015">
    <property type="protein sequence ID" value="MBT1542483.1"/>
    <property type="molecule type" value="Genomic_DNA"/>
</dbReference>
<protein>
    <submittedName>
        <fullName evidence="1">Uncharacterized protein</fullName>
    </submittedName>
</protein>
<sequence length="528" mass="56728">MERFIIQRAVTGEVLSYDFRGMTAGAPTRVLSAVGTMPITVPAAQANSNASDGEPLFDEWGTIVTVADDDQIRFRGIVTDVSYAGPEWKLTLSALPTVLYGCPYGDEPYYGAEVDPASIVRKLVAHVQSFPDSDIGLTVVGTTPVRVGSFSTQRRIEAVAYYDEKVRDYKAENKALQALRKIVATTRKAAATQRTSRANASKDLTAAKKALTAAKRALTAAKSALTAAQKTKDPAKIAAAQTAVRNAQTGVTDATGVVNDRQAALNGRDGNLDTTNARIKAQQADVDAQAAIVATMKERKDKASELKSAAQQQESEDGGAYALEAWEAPDCGRLIDDLAKDAPFDWVEEHYWSGDVPATRIRIAYPRTGRRLEGDGAPTFQQGVNIAVRLQPASSGGDFANTVFGIGAGEGAGSIRRLISKRDGRLRRVATLQSKDIKSKQDMVTRLQAELVARQETLAVDSIVVTDHVNSPRGSYALGDDIFVQGKVPHYGDFGLWHRIVGITENTNGTTEISLQLTDSFTYGSGVE</sequence>
<reference evidence="1" key="1">
    <citation type="submission" date="2021-05" db="EMBL/GenBank/DDBJ databases">
        <title>Whole genome sequence of Curtobacterium flaccumfaciens pv. flaccumfaciens strain CFBP 3417.</title>
        <authorList>
            <person name="Osdaghi E."/>
            <person name="Taghouti G."/>
            <person name="Portier P."/>
            <person name="Fazliarab A."/>
            <person name="Taghavi S.M."/>
            <person name="Briand M."/>
            <person name="Le-Saux M."/>
            <person name="Jacques M.-A."/>
        </authorList>
    </citation>
    <scope>NUCLEOTIDE SEQUENCE</scope>
    <source>
        <strain evidence="1">CFBP 3417</strain>
    </source>
</reference>